<organism evidence="1 2">
    <name type="scientific">Spirulina subsalsa FACHB-351</name>
    <dbReference type="NCBI Taxonomy" id="234711"/>
    <lineage>
        <taxon>Bacteria</taxon>
        <taxon>Bacillati</taxon>
        <taxon>Cyanobacteriota</taxon>
        <taxon>Cyanophyceae</taxon>
        <taxon>Spirulinales</taxon>
        <taxon>Spirulinaceae</taxon>
        <taxon>Spirulina</taxon>
    </lineage>
</organism>
<comment type="caution">
    <text evidence="1">The sequence shown here is derived from an EMBL/GenBank/DDBJ whole genome shotgun (WGS) entry which is preliminary data.</text>
</comment>
<name>A0ABT3L6M8_9CYAN</name>
<proteinExistence type="predicted"/>
<accession>A0ABT3L6M8</accession>
<evidence type="ECO:0000313" key="2">
    <source>
        <dbReference type="Proteomes" id="UP001526426"/>
    </source>
</evidence>
<gene>
    <name evidence="1" type="ORF">K4A83_12910</name>
</gene>
<reference evidence="1 2" key="1">
    <citation type="submission" date="2021-08" db="EMBL/GenBank/DDBJ databases">
        <title>Draft genome sequence of Spirulina subsalsa with high tolerance to salinity and hype-accumulation of phycocyanin.</title>
        <authorList>
            <person name="Pei H."/>
            <person name="Jiang L."/>
        </authorList>
    </citation>
    <scope>NUCLEOTIDE SEQUENCE [LARGE SCALE GENOMIC DNA]</scope>
    <source>
        <strain evidence="1 2">FACHB-351</strain>
    </source>
</reference>
<dbReference type="InterPro" id="IPR015797">
    <property type="entry name" value="NUDIX_hydrolase-like_dom_sf"/>
</dbReference>
<dbReference type="RefSeq" id="WP_265264999.1">
    <property type="nucleotide sequence ID" value="NZ_JAIHOM010000059.1"/>
</dbReference>
<dbReference type="EMBL" id="JAIHOM010000059">
    <property type="protein sequence ID" value="MCW6037163.1"/>
    <property type="molecule type" value="Genomic_DNA"/>
</dbReference>
<sequence length="187" mass="21491">MTFSDSPFWKTLNRFVEMRSPWLTLIGEHLEDHHGKRLDYWRIEKADSAVIVTIQQDFFIFPKPLYRPGVGEVTLDFPGGRIPPDTPRENVVREILHRELGVDETQCDRIIPLNPQGWSINSSFSNQKLYGFIVELAPNFNLDSDFIGATYPVDTQGICQLLQDLTCLQCRAVLLELINNYQSLCGF</sequence>
<evidence type="ECO:0000313" key="1">
    <source>
        <dbReference type="EMBL" id="MCW6037163.1"/>
    </source>
</evidence>
<keyword evidence="2" id="KW-1185">Reference proteome</keyword>
<dbReference type="GO" id="GO:0016787">
    <property type="term" value="F:hydrolase activity"/>
    <property type="evidence" value="ECO:0007669"/>
    <property type="project" value="UniProtKB-KW"/>
</dbReference>
<dbReference type="SUPFAM" id="SSF55811">
    <property type="entry name" value="Nudix"/>
    <property type="match status" value="1"/>
</dbReference>
<dbReference type="Proteomes" id="UP001526426">
    <property type="component" value="Unassembled WGS sequence"/>
</dbReference>
<keyword evidence="1" id="KW-0378">Hydrolase</keyword>
<protein>
    <submittedName>
        <fullName evidence="1">NUDIX hydrolase</fullName>
    </submittedName>
</protein>
<dbReference type="Gene3D" id="3.90.79.10">
    <property type="entry name" value="Nucleoside Triphosphate Pyrophosphohydrolase"/>
    <property type="match status" value="1"/>
</dbReference>